<reference evidence="13 15" key="1">
    <citation type="submission" date="2015-11" db="EMBL/GenBank/DDBJ databases">
        <title>Genomic analysis of 38 Legionella species identifies large and diverse effector repertoires.</title>
        <authorList>
            <person name="Burstein D."/>
            <person name="Amaro F."/>
            <person name="Zusman T."/>
            <person name="Lifshitz Z."/>
            <person name="Cohen O."/>
            <person name="Gilbert J.A."/>
            <person name="Pupko T."/>
            <person name="Shuman H.A."/>
            <person name="Segal G."/>
        </authorList>
    </citation>
    <scope>NUCLEOTIDE SEQUENCE [LARGE SCALE GENOMIC DNA]</scope>
    <source>
        <strain evidence="13 15">WO-44C</strain>
    </source>
</reference>
<dbReference type="RefSeq" id="WP_058445950.1">
    <property type="nucleotide sequence ID" value="NZ_CAAAHT010000002.1"/>
</dbReference>
<feature type="binding site" evidence="11">
    <location>
        <position position="121"/>
    </location>
    <ligand>
        <name>NAD(+)</name>
        <dbReference type="ChEBI" id="CHEBI:57540"/>
    </ligand>
</feature>
<dbReference type="SUPFAM" id="SSF52413">
    <property type="entry name" value="UDP-glucose/GDP-mannose dehydrogenase C-terminal domain"/>
    <property type="match status" value="1"/>
</dbReference>
<feature type="binding site" evidence="11">
    <location>
        <position position="333"/>
    </location>
    <ligand>
        <name>NAD(+)</name>
        <dbReference type="ChEBI" id="CHEBI:57540"/>
    </ligand>
</feature>
<feature type="binding site" evidence="11">
    <location>
        <position position="35"/>
    </location>
    <ligand>
        <name>NAD(+)</name>
        <dbReference type="ChEBI" id="CHEBI:57540"/>
    </ligand>
</feature>
<dbReference type="InterPro" id="IPR001732">
    <property type="entry name" value="UDP-Glc/GDP-Man_DH_N"/>
</dbReference>
<evidence type="ECO:0000256" key="11">
    <source>
        <dbReference type="PIRSR" id="PIRSR500134-3"/>
    </source>
</evidence>
<dbReference type="InterPro" id="IPR036220">
    <property type="entry name" value="UDP-Glc/GDP-Man_DH_C_sf"/>
</dbReference>
<evidence type="ECO:0000256" key="6">
    <source>
        <dbReference type="ARBA" id="ARBA00023027"/>
    </source>
</evidence>
<evidence type="ECO:0000259" key="12">
    <source>
        <dbReference type="SMART" id="SM00984"/>
    </source>
</evidence>
<dbReference type="GO" id="GO:0003979">
    <property type="term" value="F:UDP-glucose 6-dehydrogenase activity"/>
    <property type="evidence" value="ECO:0007669"/>
    <property type="project" value="UniProtKB-EC"/>
</dbReference>
<keyword evidence="15" id="KW-1185">Reference proteome</keyword>
<name>A0A0W0TMW0_9GAMM</name>
<comment type="catalytic activity">
    <reaction evidence="7 8">
        <text>UDP-alpha-D-glucose + 2 NAD(+) + H2O = UDP-alpha-D-glucuronate + 2 NADH + 3 H(+)</text>
        <dbReference type="Rhea" id="RHEA:23596"/>
        <dbReference type="ChEBI" id="CHEBI:15377"/>
        <dbReference type="ChEBI" id="CHEBI:15378"/>
        <dbReference type="ChEBI" id="CHEBI:57540"/>
        <dbReference type="ChEBI" id="CHEBI:57945"/>
        <dbReference type="ChEBI" id="CHEBI:58052"/>
        <dbReference type="ChEBI" id="CHEBI:58885"/>
        <dbReference type="EC" id="1.1.1.22"/>
    </reaction>
</comment>
<dbReference type="SMART" id="SM00984">
    <property type="entry name" value="UDPG_MGDP_dh_C"/>
    <property type="match status" value="1"/>
</dbReference>
<dbReference type="Proteomes" id="UP000251942">
    <property type="component" value="Unassembled WGS sequence"/>
</dbReference>
<dbReference type="STRING" id="453.Lfee_1787"/>
<evidence type="ECO:0000256" key="1">
    <source>
        <dbReference type="ARBA" id="ARBA00004701"/>
    </source>
</evidence>
<keyword evidence="6 8" id="KW-0520">NAD</keyword>
<feature type="binding site" evidence="10">
    <location>
        <begin position="155"/>
        <end position="158"/>
    </location>
    <ligand>
        <name>substrate</name>
    </ligand>
</feature>
<dbReference type="InterPro" id="IPR036291">
    <property type="entry name" value="NAD(P)-bd_dom_sf"/>
</dbReference>
<evidence type="ECO:0000313" key="16">
    <source>
        <dbReference type="Proteomes" id="UP000251942"/>
    </source>
</evidence>
<feature type="binding site" evidence="10">
    <location>
        <position position="209"/>
    </location>
    <ligand>
        <name>substrate</name>
    </ligand>
</feature>
<feature type="binding site" evidence="11">
    <location>
        <position position="268"/>
    </location>
    <ligand>
        <name>NAD(+)</name>
        <dbReference type="ChEBI" id="CHEBI:57540"/>
    </ligand>
</feature>
<dbReference type="InterPro" id="IPR014026">
    <property type="entry name" value="UDP-Glc/GDP-Man_DH_dimer"/>
</dbReference>
<feature type="binding site" evidence="11">
    <location>
        <position position="86"/>
    </location>
    <ligand>
        <name>NAD(+)</name>
        <dbReference type="ChEBI" id="CHEBI:57540"/>
    </ligand>
</feature>
<dbReference type="InterPro" id="IPR014027">
    <property type="entry name" value="UDP-Glc/GDP-Man_DH_C"/>
</dbReference>
<evidence type="ECO:0000256" key="2">
    <source>
        <dbReference type="ARBA" id="ARBA00006601"/>
    </source>
</evidence>
<evidence type="ECO:0000256" key="4">
    <source>
        <dbReference type="ARBA" id="ARBA00015132"/>
    </source>
</evidence>
<dbReference type="PANTHER" id="PTHR43750:SF3">
    <property type="entry name" value="UDP-GLUCOSE 6-DEHYDROGENASE TUAD"/>
    <property type="match status" value="1"/>
</dbReference>
<feature type="binding site" evidence="11">
    <location>
        <position position="158"/>
    </location>
    <ligand>
        <name>NAD(+)</name>
        <dbReference type="ChEBI" id="CHEBI:57540"/>
    </ligand>
</feature>
<dbReference type="NCBIfam" id="TIGR03026">
    <property type="entry name" value="NDP-sugDHase"/>
    <property type="match status" value="1"/>
</dbReference>
<comment type="similarity">
    <text evidence="2 8">Belongs to the UDP-glucose/GDP-mannose dehydrogenase family.</text>
</comment>
<dbReference type="Gene3D" id="1.20.5.100">
    <property type="entry name" value="Cytochrome c1, transmembrane anchor, C-terminal"/>
    <property type="match status" value="1"/>
</dbReference>
<feature type="binding site" evidence="11">
    <location>
        <position position="30"/>
    </location>
    <ligand>
        <name>NAD(+)</name>
        <dbReference type="ChEBI" id="CHEBI:57540"/>
    </ligand>
</feature>
<dbReference type="SUPFAM" id="SSF48179">
    <property type="entry name" value="6-phosphogluconate dehydrogenase C-terminal domain-like"/>
    <property type="match status" value="1"/>
</dbReference>
<evidence type="ECO:0000256" key="10">
    <source>
        <dbReference type="PIRSR" id="PIRSR500134-2"/>
    </source>
</evidence>
<dbReference type="EMBL" id="UASS01000013">
    <property type="protein sequence ID" value="SPX60891.1"/>
    <property type="molecule type" value="Genomic_DNA"/>
</dbReference>
<evidence type="ECO:0000313" key="13">
    <source>
        <dbReference type="EMBL" id="KTC96875.1"/>
    </source>
</evidence>
<evidence type="ECO:0000313" key="14">
    <source>
        <dbReference type="EMBL" id="SPX60891.1"/>
    </source>
</evidence>
<dbReference type="Pfam" id="PF03721">
    <property type="entry name" value="UDPG_MGDP_dh_N"/>
    <property type="match status" value="1"/>
</dbReference>
<dbReference type="Pfam" id="PF00984">
    <property type="entry name" value="UDPG_MGDP_dh"/>
    <property type="match status" value="1"/>
</dbReference>
<dbReference type="EMBL" id="LNYB01000080">
    <property type="protein sequence ID" value="KTC96875.1"/>
    <property type="molecule type" value="Genomic_DNA"/>
</dbReference>
<dbReference type="PIRSF" id="PIRSF500134">
    <property type="entry name" value="UDPglc_DH_bac"/>
    <property type="match status" value="1"/>
</dbReference>
<dbReference type="Gene3D" id="3.40.50.720">
    <property type="entry name" value="NAD(P)-binding Rossmann-like Domain"/>
    <property type="match status" value="2"/>
</dbReference>
<gene>
    <name evidence="13" type="primary">ugd</name>
    <name evidence="13" type="ORF">Lfee_1787</name>
    <name evidence="14" type="ORF">NCTC12022_01627</name>
</gene>
<protein>
    <recommendedName>
        <fullName evidence="4 8">UDP-glucose 6-dehydrogenase</fullName>
        <ecNumber evidence="3 8">1.1.1.22</ecNumber>
    </recommendedName>
</protein>
<evidence type="ECO:0000256" key="8">
    <source>
        <dbReference type="PIRNR" id="PIRNR000124"/>
    </source>
</evidence>
<feature type="domain" description="UDP-glucose/GDP-mannose dehydrogenase C-terminal" evidence="12">
    <location>
        <begin position="319"/>
        <end position="424"/>
    </location>
</feature>
<evidence type="ECO:0000256" key="9">
    <source>
        <dbReference type="PIRSR" id="PIRSR500134-1"/>
    </source>
</evidence>
<dbReference type="SUPFAM" id="SSF51735">
    <property type="entry name" value="NAD(P)-binding Rossmann-fold domains"/>
    <property type="match status" value="1"/>
</dbReference>
<reference evidence="14 16" key="2">
    <citation type="submission" date="2018-06" db="EMBL/GenBank/DDBJ databases">
        <authorList>
            <consortium name="Pathogen Informatics"/>
            <person name="Doyle S."/>
        </authorList>
    </citation>
    <scope>NUCLEOTIDE SEQUENCE [LARGE SCALE GENOMIC DNA]</scope>
    <source>
        <strain evidence="14 16">NCTC12022</strain>
    </source>
</reference>
<dbReference type="Proteomes" id="UP000054698">
    <property type="component" value="Unassembled WGS sequence"/>
</dbReference>
<dbReference type="PIRSF" id="PIRSF000124">
    <property type="entry name" value="UDPglc_GDPman_dh"/>
    <property type="match status" value="1"/>
</dbReference>
<comment type="pathway">
    <text evidence="1">Nucleotide-sugar biosynthesis; UDP-alpha-D-glucuronate biosynthesis; UDP-alpha-D-glucuronate from UDP-alpha-D-glucose: step 1/1.</text>
</comment>
<evidence type="ECO:0000313" key="15">
    <source>
        <dbReference type="Proteomes" id="UP000054698"/>
    </source>
</evidence>
<proteinExistence type="inferred from homology"/>
<evidence type="ECO:0000256" key="3">
    <source>
        <dbReference type="ARBA" id="ARBA00012954"/>
    </source>
</evidence>
<dbReference type="AlphaFoldDB" id="A0A0W0TMW0"/>
<dbReference type="InterPro" id="IPR017476">
    <property type="entry name" value="UDP-Glc/GDP-Man"/>
</dbReference>
<feature type="active site" description="Nucleophile" evidence="9">
    <location>
        <position position="265"/>
    </location>
</feature>
<sequence length="453" mass="50069">MIISVYGAGYVGLVSAACLAKIGHQVLCVDIHTQRIRDLQEGRCPLYEEQLPELIQEQLQNGCLQFTSSLTQAIQQSSLHIIATGTPELPDQSADLSQVFSVIDSFINEICSDATLIIKSTVPVGTGDIIQQRISDGLLRRHASYRVQVVSNPEFLREGCAVNDFLYADRIIIGGEKSALIPLQEMYKPLTDQGIPLLCMSRRSAELTKYAANAMLACRISFINQIGSIAEKMGAHIDDIQQGIGLDHRIGPHFLQAGIGYGGSCFPKDTRALLHTAKAIHAETSLLEAIETINQVQKKWAIDILFRHFDHGLQNKTIGIWGLAFKPGTDDMREASSLELIRALLEAGATVRVYDPAAMGAAKILFTAESAIVWCEDAESVLNPNLDALVIATEWPVFKQFPLEVLSQALRKAPLIDGRNCLDWYRVQEAQFAWYYSVGRPVLRNGNVYDNHH</sequence>
<dbReference type="EC" id="1.1.1.22" evidence="3 8"/>
<accession>A0A0W0TMW0</accession>
<dbReference type="UniPathway" id="UPA00038">
    <property type="reaction ID" value="UER00491"/>
</dbReference>
<evidence type="ECO:0000256" key="5">
    <source>
        <dbReference type="ARBA" id="ARBA00023002"/>
    </source>
</evidence>
<keyword evidence="5 8" id="KW-0560">Oxidoreductase</keyword>
<organism evidence="13 15">
    <name type="scientific">Legionella feeleii</name>
    <dbReference type="NCBI Taxonomy" id="453"/>
    <lineage>
        <taxon>Bacteria</taxon>
        <taxon>Pseudomonadati</taxon>
        <taxon>Pseudomonadota</taxon>
        <taxon>Gammaproteobacteria</taxon>
        <taxon>Legionellales</taxon>
        <taxon>Legionellaceae</taxon>
        <taxon>Legionella</taxon>
    </lineage>
</organism>
<feature type="binding site" evidence="10">
    <location>
        <position position="262"/>
    </location>
    <ligand>
        <name>substrate</name>
    </ligand>
</feature>
<evidence type="ECO:0000256" key="7">
    <source>
        <dbReference type="ARBA" id="ARBA00047473"/>
    </source>
</evidence>
<dbReference type="GO" id="GO:0000271">
    <property type="term" value="P:polysaccharide biosynthetic process"/>
    <property type="evidence" value="ECO:0007669"/>
    <property type="project" value="InterPro"/>
</dbReference>
<dbReference type="InterPro" id="IPR008927">
    <property type="entry name" value="6-PGluconate_DH-like_C_sf"/>
</dbReference>
<feature type="binding site" evidence="10">
    <location>
        <begin position="254"/>
        <end position="258"/>
    </location>
    <ligand>
        <name>substrate</name>
    </ligand>
</feature>
<dbReference type="GO" id="GO:0006065">
    <property type="term" value="P:UDP-glucuronate biosynthetic process"/>
    <property type="evidence" value="ECO:0007669"/>
    <property type="project" value="UniProtKB-UniPathway"/>
</dbReference>
<feature type="binding site" evidence="10">
    <location>
        <position position="326"/>
    </location>
    <ligand>
        <name>substrate</name>
    </ligand>
</feature>
<dbReference type="PATRIC" id="fig|453.4.peg.1962"/>
<dbReference type="PANTHER" id="PTHR43750">
    <property type="entry name" value="UDP-GLUCOSE 6-DEHYDROGENASE TUAD"/>
    <property type="match status" value="1"/>
</dbReference>
<dbReference type="OrthoDB" id="9803238at2"/>
<dbReference type="InterPro" id="IPR028357">
    <property type="entry name" value="UDPglc_DH_bac"/>
</dbReference>
<dbReference type="Pfam" id="PF03720">
    <property type="entry name" value="UDPG_MGDP_dh_C"/>
    <property type="match status" value="1"/>
</dbReference>
<dbReference type="GO" id="GO:0051287">
    <property type="term" value="F:NAD binding"/>
    <property type="evidence" value="ECO:0007669"/>
    <property type="project" value="InterPro"/>
</dbReference>